<keyword evidence="3" id="KW-1185">Reference proteome</keyword>
<dbReference type="RefSeq" id="WP_063165875.1">
    <property type="nucleotide sequence ID" value="NZ_CP014342.1"/>
</dbReference>
<evidence type="ECO:0000313" key="2">
    <source>
        <dbReference type="EMBL" id="AMX83577.1"/>
    </source>
</evidence>
<dbReference type="InterPro" id="IPR009875">
    <property type="entry name" value="PilZ_domain"/>
</dbReference>
<protein>
    <submittedName>
        <fullName evidence="2">Pilus assembly protein PilZ</fullName>
    </submittedName>
</protein>
<reference evidence="2 3" key="1">
    <citation type="submission" date="2016-02" db="EMBL/GenBank/DDBJ databases">
        <title>Complete genome sequence of Geobacillus subterraneus KCTC 3922T.</title>
        <authorList>
            <person name="Lee D.-W."/>
            <person name="Lee Y.-J."/>
            <person name="Lee S.-J."/>
            <person name="Park G.-S."/>
            <person name="Lee S.-J."/>
            <person name="Shin J.-H."/>
        </authorList>
    </citation>
    <scope>NUCLEOTIDE SEQUENCE [LARGE SCALE GENOMIC DNA]</scope>
    <source>
        <strain evidence="2 3">KCTC 3922</strain>
    </source>
</reference>
<gene>
    <name evidence="2" type="ORF">GS3922_07795</name>
</gene>
<dbReference type="Pfam" id="PF07238">
    <property type="entry name" value="PilZ"/>
    <property type="match status" value="1"/>
</dbReference>
<organism evidence="2 3">
    <name type="scientific">Geobacillus subterraneus</name>
    <dbReference type="NCBI Taxonomy" id="129338"/>
    <lineage>
        <taxon>Bacteria</taxon>
        <taxon>Bacillati</taxon>
        <taxon>Bacillota</taxon>
        <taxon>Bacilli</taxon>
        <taxon>Bacillales</taxon>
        <taxon>Anoxybacillaceae</taxon>
        <taxon>Geobacillus</taxon>
    </lineage>
</organism>
<name>A0ABM6AB99_9BACL</name>
<evidence type="ECO:0000313" key="3">
    <source>
        <dbReference type="Proteomes" id="UP000076226"/>
    </source>
</evidence>
<dbReference type="Gene3D" id="2.40.10.220">
    <property type="entry name" value="predicted glycosyltransferase like domains"/>
    <property type="match status" value="1"/>
</dbReference>
<dbReference type="EMBL" id="CP014342">
    <property type="protein sequence ID" value="AMX83577.1"/>
    <property type="molecule type" value="Genomic_DNA"/>
</dbReference>
<sequence length="115" mass="13220">MRFKRQEPFRYQLGQPLSAELIASDGQHSVLIHDISPHGMKLEAKKRLPFSREGSEVEVSFAVGGGSLTVGGRLVWERPFARIYYYGIRLHVTKQEEERLIEAIKQHAAESRRMQ</sequence>
<dbReference type="SUPFAM" id="SSF141371">
    <property type="entry name" value="PilZ domain-like"/>
    <property type="match status" value="1"/>
</dbReference>
<feature type="domain" description="PilZ" evidence="1">
    <location>
        <begin position="10"/>
        <end position="104"/>
    </location>
</feature>
<dbReference type="Proteomes" id="UP000076226">
    <property type="component" value="Chromosome"/>
</dbReference>
<evidence type="ECO:0000259" key="1">
    <source>
        <dbReference type="Pfam" id="PF07238"/>
    </source>
</evidence>
<proteinExistence type="predicted"/>
<accession>A0ABM6AB99</accession>